<dbReference type="Pfam" id="PF05148">
    <property type="entry name" value="Methyltransf_8"/>
    <property type="match status" value="1"/>
</dbReference>
<feature type="compositionally biased region" description="Basic and acidic residues" evidence="14">
    <location>
        <begin position="48"/>
        <end position="61"/>
    </location>
</feature>
<evidence type="ECO:0000256" key="8">
    <source>
        <dbReference type="ARBA" id="ARBA00022691"/>
    </source>
</evidence>
<dbReference type="AlphaFoldDB" id="A0A914D9K5"/>
<evidence type="ECO:0000256" key="5">
    <source>
        <dbReference type="ARBA" id="ARBA00022552"/>
    </source>
</evidence>
<keyword evidence="15" id="KW-1185">Reference proteome</keyword>
<dbReference type="GO" id="GO:0042149">
    <property type="term" value="P:cellular response to glucose starvation"/>
    <property type="evidence" value="ECO:0007669"/>
    <property type="project" value="TreeGrafter"/>
</dbReference>
<evidence type="ECO:0000256" key="13">
    <source>
        <dbReference type="RuleBase" id="RU365074"/>
    </source>
</evidence>
<dbReference type="GO" id="GO:0032259">
    <property type="term" value="P:methylation"/>
    <property type="evidence" value="ECO:0007669"/>
    <property type="project" value="UniProtKB-KW"/>
</dbReference>
<feature type="compositionally biased region" description="Basic residues" evidence="14">
    <location>
        <begin position="96"/>
        <end position="112"/>
    </location>
</feature>
<reference evidence="16" key="1">
    <citation type="submission" date="2022-11" db="UniProtKB">
        <authorList>
            <consortium name="WormBaseParasite"/>
        </authorList>
    </citation>
    <scope>IDENTIFICATION</scope>
</reference>
<keyword evidence="6 13" id="KW-0489">Methyltransferase</keyword>
<keyword evidence="10" id="KW-0805">Transcription regulation</keyword>
<dbReference type="GO" id="GO:0005730">
    <property type="term" value="C:nucleolus"/>
    <property type="evidence" value="ECO:0007669"/>
    <property type="project" value="UniProtKB-SubCell"/>
</dbReference>
<organism evidence="15 16">
    <name type="scientific">Acrobeloides nanus</name>
    <dbReference type="NCBI Taxonomy" id="290746"/>
    <lineage>
        <taxon>Eukaryota</taxon>
        <taxon>Metazoa</taxon>
        <taxon>Ecdysozoa</taxon>
        <taxon>Nematoda</taxon>
        <taxon>Chromadorea</taxon>
        <taxon>Rhabditida</taxon>
        <taxon>Tylenchina</taxon>
        <taxon>Cephalobomorpha</taxon>
        <taxon>Cephaloboidea</taxon>
        <taxon>Cephalobidae</taxon>
        <taxon>Acrobeloides</taxon>
    </lineage>
</organism>
<keyword evidence="11" id="KW-0804">Transcription</keyword>
<feature type="compositionally biased region" description="Polar residues" evidence="14">
    <location>
        <begin position="38"/>
        <end position="47"/>
    </location>
</feature>
<comment type="similarity">
    <text evidence="2 13">Belongs to the methyltransferase superfamily. RRP8 family.</text>
</comment>
<evidence type="ECO:0000256" key="1">
    <source>
        <dbReference type="ARBA" id="ARBA00004604"/>
    </source>
</evidence>
<dbReference type="InterPro" id="IPR007823">
    <property type="entry name" value="RRP8"/>
</dbReference>
<feature type="compositionally biased region" description="Basic and acidic residues" evidence="14">
    <location>
        <begin position="113"/>
        <end position="126"/>
    </location>
</feature>
<evidence type="ECO:0000256" key="3">
    <source>
        <dbReference type="ARBA" id="ARBA00020203"/>
    </source>
</evidence>
<dbReference type="GO" id="GO:0006364">
    <property type="term" value="P:rRNA processing"/>
    <property type="evidence" value="ECO:0007669"/>
    <property type="project" value="UniProtKB-UniRule"/>
</dbReference>
<feature type="compositionally biased region" description="Basic and acidic residues" evidence="14">
    <location>
        <begin position="69"/>
        <end position="84"/>
    </location>
</feature>
<dbReference type="SUPFAM" id="SSF53335">
    <property type="entry name" value="S-adenosyl-L-methionine-dependent methyltransferases"/>
    <property type="match status" value="1"/>
</dbReference>
<evidence type="ECO:0000256" key="11">
    <source>
        <dbReference type="ARBA" id="ARBA00023163"/>
    </source>
</evidence>
<dbReference type="Proteomes" id="UP000887540">
    <property type="component" value="Unplaced"/>
</dbReference>
<feature type="compositionally biased region" description="Basic residues" evidence="14">
    <location>
        <begin position="144"/>
        <end position="157"/>
    </location>
</feature>
<feature type="region of interest" description="Disordered" evidence="14">
    <location>
        <begin position="1"/>
        <end position="165"/>
    </location>
</feature>
<accession>A0A914D9K5</accession>
<dbReference type="Gene3D" id="1.10.10.2150">
    <property type="entry name" value="Ribosomal RNA-processing protein 8, N-terminal domain"/>
    <property type="match status" value="1"/>
</dbReference>
<evidence type="ECO:0000313" key="15">
    <source>
        <dbReference type="Proteomes" id="UP000887540"/>
    </source>
</evidence>
<dbReference type="PANTHER" id="PTHR12787:SF0">
    <property type="entry name" value="RIBOSOMAL RNA-PROCESSING PROTEIN 8"/>
    <property type="match status" value="1"/>
</dbReference>
<name>A0A914D9K5_9BILA</name>
<dbReference type="CDD" id="cd02440">
    <property type="entry name" value="AdoMet_MTases"/>
    <property type="match status" value="1"/>
</dbReference>
<dbReference type="GO" id="GO:0005677">
    <property type="term" value="C:chromatin silencing complex"/>
    <property type="evidence" value="ECO:0007669"/>
    <property type="project" value="TreeGrafter"/>
</dbReference>
<keyword evidence="8 13" id="KW-0949">S-adenosyl-L-methionine</keyword>
<dbReference type="InterPro" id="IPR029063">
    <property type="entry name" value="SAM-dependent_MTases_sf"/>
</dbReference>
<evidence type="ECO:0000256" key="12">
    <source>
        <dbReference type="ARBA" id="ARBA00023242"/>
    </source>
</evidence>
<keyword evidence="7 13" id="KW-0808">Transferase</keyword>
<dbReference type="Gene3D" id="3.40.50.150">
    <property type="entry name" value="Vaccinia Virus protein VP39"/>
    <property type="match status" value="1"/>
</dbReference>
<evidence type="ECO:0000256" key="2">
    <source>
        <dbReference type="ARBA" id="ARBA00006301"/>
    </source>
</evidence>
<dbReference type="FunFam" id="3.40.50.150:FF:000068">
    <property type="entry name" value="Ribosomal RNA-processing protein 8"/>
    <property type="match status" value="1"/>
</dbReference>
<dbReference type="GO" id="GO:0000183">
    <property type="term" value="P:rDNA heterochromatin formation"/>
    <property type="evidence" value="ECO:0007669"/>
    <property type="project" value="TreeGrafter"/>
</dbReference>
<comment type="function">
    <text evidence="13">Probable methyltransferase required to silence rDNA.</text>
</comment>
<keyword evidence="12 13" id="KW-0539">Nucleus</keyword>
<dbReference type="GO" id="GO:0046015">
    <property type="term" value="P:regulation of transcription by glucose"/>
    <property type="evidence" value="ECO:0007669"/>
    <property type="project" value="TreeGrafter"/>
</dbReference>
<dbReference type="WBParaSite" id="ACRNAN_scaffold202.g16308.t1">
    <property type="protein sequence ID" value="ACRNAN_scaffold202.g16308.t1"/>
    <property type="gene ID" value="ACRNAN_scaffold202.g16308"/>
</dbReference>
<keyword evidence="5 13" id="KW-0698">rRNA processing</keyword>
<dbReference type="GO" id="GO:0008168">
    <property type="term" value="F:methyltransferase activity"/>
    <property type="evidence" value="ECO:0007669"/>
    <property type="project" value="UniProtKB-KW"/>
</dbReference>
<evidence type="ECO:0000256" key="14">
    <source>
        <dbReference type="SAM" id="MobiDB-lite"/>
    </source>
</evidence>
<dbReference type="FunFam" id="1.10.10.2150:FF:000001">
    <property type="entry name" value="Ribosomal RNA-processing protein 8"/>
    <property type="match status" value="1"/>
</dbReference>
<evidence type="ECO:0000256" key="9">
    <source>
        <dbReference type="ARBA" id="ARBA00022853"/>
    </source>
</evidence>
<evidence type="ECO:0000256" key="7">
    <source>
        <dbReference type="ARBA" id="ARBA00022679"/>
    </source>
</evidence>
<dbReference type="PANTHER" id="PTHR12787">
    <property type="entry name" value="RIBOSOMAL RNA-PROCESSING PROTEIN 8"/>
    <property type="match status" value="1"/>
</dbReference>
<proteinExistence type="inferred from homology"/>
<comment type="subcellular location">
    <subcellularLocation>
        <location evidence="1 13">Nucleus</location>
        <location evidence="1 13">Nucleolus</location>
    </subcellularLocation>
</comment>
<dbReference type="EC" id="2.1.1.-" evidence="13"/>
<keyword evidence="4" id="KW-0678">Repressor</keyword>
<evidence type="ECO:0000256" key="6">
    <source>
        <dbReference type="ARBA" id="ARBA00022603"/>
    </source>
</evidence>
<dbReference type="GO" id="GO:0033553">
    <property type="term" value="C:rDNA heterochromatin"/>
    <property type="evidence" value="ECO:0007669"/>
    <property type="project" value="TreeGrafter"/>
</dbReference>
<evidence type="ECO:0000313" key="16">
    <source>
        <dbReference type="WBParaSite" id="ACRNAN_scaffold202.g16308.t1"/>
    </source>
</evidence>
<evidence type="ECO:0000256" key="4">
    <source>
        <dbReference type="ARBA" id="ARBA00022491"/>
    </source>
</evidence>
<keyword evidence="9" id="KW-0156">Chromatin regulator</keyword>
<protein>
    <recommendedName>
        <fullName evidence="3 13">Ribosomal RNA-processing protein 8</fullName>
        <ecNumber evidence="13">2.1.1.-</ecNumber>
    </recommendedName>
</protein>
<sequence length="394" mass="44843">MTKKEVVENVVINKNRKRSKDAFGGNSFQAKRSKDENSATVLTPSNHEPTKTNHGTKDVILKKKKKHRPGDDSKKIEDKHHLPESKLTNSENDLPKKKKKRPWRAHVRREAKKARLAEERAEREANGEVLPEPTQPSTDGNLTAKKKKNKKKKKKNKIPSTMPEAAIKKEVGSEKPKINSVSEKLEASRFRYLNEQLYTSTGADAEKLFAEDPEAFEAYHRGYRIQVLKWPTNPLDIIIRDSETLPTGSIIADLGCGEAKLAEKLESKYTIHSYDLAALNHRVVACNIAKLPLENETVDLAVFCLSLMGSNLSDYIREAHRILKKGGKLKIAEVTSRFRNLKNFILALEKMGFQLKRKKELESYFTLLTLEKIGKITEKRPKGLILDPCLYKKR</sequence>
<dbReference type="InterPro" id="IPR042036">
    <property type="entry name" value="RRP8_N"/>
</dbReference>
<evidence type="ECO:0000256" key="10">
    <source>
        <dbReference type="ARBA" id="ARBA00023015"/>
    </source>
</evidence>